<dbReference type="VEuPathDB" id="TriTrypDB:TcCLB.509471.10"/>
<dbReference type="VEuPathDB" id="TriTrypDB:TcBrA4_0079860"/>
<protein>
    <recommendedName>
        <fullName evidence="3">Leucine zipper transcription factor-like protein 1</fullName>
    </recommendedName>
</protein>
<gene>
    <name evidence="9" type="ORF">C4B63_6g573</name>
</gene>
<evidence type="ECO:0000256" key="1">
    <source>
        <dbReference type="ARBA" id="ARBA00004496"/>
    </source>
</evidence>
<dbReference type="VEuPathDB" id="TriTrypDB:TcG_07795"/>
<keyword evidence="5 8" id="KW-0175">Coiled coil</keyword>
<name>A0A2V2VVW0_TRYCR</name>
<dbReference type="VEuPathDB" id="TriTrypDB:C4B63_6g573"/>
<dbReference type="GO" id="GO:0005737">
    <property type="term" value="C:cytoplasm"/>
    <property type="evidence" value="ECO:0007669"/>
    <property type="project" value="UniProtKB-SubCell"/>
</dbReference>
<evidence type="ECO:0000313" key="9">
    <source>
        <dbReference type="EMBL" id="PWV00558.1"/>
    </source>
</evidence>
<proteinExistence type="inferred from homology"/>
<dbReference type="PANTHER" id="PTHR21635:SF0">
    <property type="entry name" value="LEUCINE ZIPPER TRANSCRIPTION FACTOR-LIKE PROTEIN 1"/>
    <property type="match status" value="1"/>
</dbReference>
<dbReference type="GO" id="GO:1903565">
    <property type="term" value="P:negative regulation of protein localization to cilium"/>
    <property type="evidence" value="ECO:0007669"/>
    <property type="project" value="TreeGrafter"/>
</dbReference>
<dbReference type="EMBL" id="PRFA01000006">
    <property type="protein sequence ID" value="PWV00558.1"/>
    <property type="molecule type" value="Genomic_DNA"/>
</dbReference>
<evidence type="ECO:0000256" key="8">
    <source>
        <dbReference type="SAM" id="Coils"/>
    </source>
</evidence>
<evidence type="ECO:0000256" key="7">
    <source>
        <dbReference type="ARBA" id="ARBA00026004"/>
    </source>
</evidence>
<comment type="subcellular location">
    <subcellularLocation>
        <location evidence="1">Cytoplasm</location>
    </subcellularLocation>
</comment>
<evidence type="ECO:0000256" key="6">
    <source>
        <dbReference type="ARBA" id="ARBA00024898"/>
    </source>
</evidence>
<evidence type="ECO:0000313" key="10">
    <source>
        <dbReference type="Proteomes" id="UP000246121"/>
    </source>
</evidence>
<dbReference type="VEuPathDB" id="TriTrypDB:TcCL_NonESM05824"/>
<dbReference type="AlphaFoldDB" id="A0A2V2VVW0"/>
<evidence type="ECO:0000256" key="2">
    <source>
        <dbReference type="ARBA" id="ARBA00008868"/>
    </source>
</evidence>
<dbReference type="VEuPathDB" id="TriTrypDB:BCY84_17884"/>
<comment type="subunit">
    <text evidence="7">Self-associates. Interacts with BBS9; the interaction mediates the association of LZTL1 with the BBsome complex and regulates BBSome ciliary trafficking.</text>
</comment>
<dbReference type="VEuPathDB" id="TriTrypDB:Tc_MARK_1204"/>
<dbReference type="VEuPathDB" id="TriTrypDB:C3747_10g286"/>
<keyword evidence="4" id="KW-0963">Cytoplasm</keyword>
<sequence length="285" mass="31243">MTDALFGLSSESRTILDRYLQWTRLACDGLKRGVHLDASNHQVGNIIQETYTRDELKDIISAHTEVLLHSLEARMEGFAAASAELLCAVLRDADRQRVTIGVDANAVLSAATATASAAMVGTTATGLLLDHERKVLGGPRGRLAPLTVADADVEASRQLTEAKEEIRRLQEKVHHLSDAYAQVMNARDALNSNEAEATASQMVLHQKEQDEGSCQTVEELRVALAAAKQDLNARLNQSTQYREVKKILAQKNEQIRKLRAHLAQFDPAFLQNDDGGGDTIVEHDD</sequence>
<dbReference type="Proteomes" id="UP000246121">
    <property type="component" value="Unassembled WGS sequence"/>
</dbReference>
<comment type="similarity">
    <text evidence="2">Belongs to the LZTFL1 family.</text>
</comment>
<dbReference type="VEuPathDB" id="TriTrypDB:TcYC6_0013760"/>
<feature type="coiled-coil region" evidence="8">
    <location>
        <begin position="217"/>
        <end position="261"/>
    </location>
</feature>
<evidence type="ECO:0000256" key="4">
    <source>
        <dbReference type="ARBA" id="ARBA00022490"/>
    </source>
</evidence>
<comment type="caution">
    <text evidence="9">The sequence shown here is derived from an EMBL/GenBank/DDBJ whole genome shotgun (WGS) entry which is preliminary data.</text>
</comment>
<evidence type="ECO:0000256" key="3">
    <source>
        <dbReference type="ARBA" id="ARBA00018920"/>
    </source>
</evidence>
<comment type="function">
    <text evidence="6">Regulates ciliary localization of the BBSome complex. Together with the BBSome complex, controls SMO ciliary trafficking and contributes to the sonic hedgehog (SHH) pathway regulation. May play a role in neurite outgrowth. May have tumor suppressor function.</text>
</comment>
<dbReference type="InterPro" id="IPR026157">
    <property type="entry name" value="LZTFL1"/>
</dbReference>
<dbReference type="VEuPathDB" id="TriTrypDB:TCDM_09291"/>
<dbReference type="VEuPathDB" id="TriTrypDB:ECC02_008180"/>
<feature type="coiled-coil region" evidence="8">
    <location>
        <begin position="152"/>
        <end position="186"/>
    </location>
</feature>
<dbReference type="PANTHER" id="PTHR21635">
    <property type="entry name" value="LEUCINE ZIPPER TRANSCRIPTION FACTOR LIKE"/>
    <property type="match status" value="1"/>
</dbReference>
<reference evidence="9 10" key="1">
    <citation type="journal article" date="2018" name="Microb. Genom.">
        <title>Expanding an expanded genome: long-read sequencing of Trypanosoma cruzi.</title>
        <authorList>
            <person name="Berna L."/>
            <person name="Rodriguez M."/>
            <person name="Chiribao M.L."/>
            <person name="Parodi-Talice A."/>
            <person name="Pita S."/>
            <person name="Rijo G."/>
            <person name="Alvarez-Valin F."/>
            <person name="Robello C."/>
        </authorList>
    </citation>
    <scope>NUCLEOTIDE SEQUENCE [LARGE SCALE GENOMIC DNA]</scope>
    <source>
        <strain evidence="9 10">Dm28c</strain>
    </source>
</reference>
<dbReference type="Pfam" id="PF15294">
    <property type="entry name" value="Leu_zip"/>
    <property type="match status" value="1"/>
</dbReference>
<evidence type="ECO:0000256" key="5">
    <source>
        <dbReference type="ARBA" id="ARBA00023054"/>
    </source>
</evidence>
<organism evidence="9 10">
    <name type="scientific">Trypanosoma cruzi</name>
    <dbReference type="NCBI Taxonomy" id="5693"/>
    <lineage>
        <taxon>Eukaryota</taxon>
        <taxon>Discoba</taxon>
        <taxon>Euglenozoa</taxon>
        <taxon>Kinetoplastea</taxon>
        <taxon>Metakinetoplastina</taxon>
        <taxon>Trypanosomatida</taxon>
        <taxon>Trypanosomatidae</taxon>
        <taxon>Trypanosoma</taxon>
        <taxon>Schizotrypanum</taxon>
    </lineage>
</organism>
<accession>A0A2V2VVW0</accession>
<dbReference type="VEuPathDB" id="TriTrypDB:TcCLB.507817.70"/>